<accession>A0A8H7K1F3</accession>
<evidence type="ECO:0000313" key="3">
    <source>
        <dbReference type="Proteomes" id="UP000616885"/>
    </source>
</evidence>
<protein>
    <submittedName>
        <fullName evidence="2">Uncharacterized protein</fullName>
    </submittedName>
</protein>
<dbReference type="EMBL" id="JADCTT010000021">
    <property type="protein sequence ID" value="KAF9742430.1"/>
    <property type="molecule type" value="Genomic_DNA"/>
</dbReference>
<dbReference type="AlphaFoldDB" id="A0A8H7K1F3"/>
<reference evidence="2" key="1">
    <citation type="submission" date="2020-10" db="EMBL/GenBank/DDBJ databases">
        <title>High-Quality Genome Resource of Clonostachys rosea strain S41 by Oxford Nanopore Long-Read Sequencing.</title>
        <authorList>
            <person name="Wang H."/>
        </authorList>
    </citation>
    <scope>NUCLEOTIDE SEQUENCE</scope>
    <source>
        <strain evidence="2">S41</strain>
    </source>
</reference>
<organism evidence="2 3">
    <name type="scientific">Bionectria ochroleuca</name>
    <name type="common">Gliocladium roseum</name>
    <dbReference type="NCBI Taxonomy" id="29856"/>
    <lineage>
        <taxon>Eukaryota</taxon>
        <taxon>Fungi</taxon>
        <taxon>Dikarya</taxon>
        <taxon>Ascomycota</taxon>
        <taxon>Pezizomycotina</taxon>
        <taxon>Sordariomycetes</taxon>
        <taxon>Hypocreomycetidae</taxon>
        <taxon>Hypocreales</taxon>
        <taxon>Bionectriaceae</taxon>
        <taxon>Clonostachys</taxon>
    </lineage>
</organism>
<feature type="compositionally biased region" description="Basic residues" evidence="1">
    <location>
        <begin position="30"/>
        <end position="39"/>
    </location>
</feature>
<name>A0A8H7K1F3_BIOOC</name>
<sequence>MAHTRAQLAPQRGRASSAPKDQGKRPQGIQKRRSTRRTTRLQEKLTRERSNYDQPHPYPAKKILSQQDSLTPGNGGTKRRVDAQRYRDFAPTL</sequence>
<dbReference type="Proteomes" id="UP000616885">
    <property type="component" value="Unassembled WGS sequence"/>
</dbReference>
<proteinExistence type="predicted"/>
<evidence type="ECO:0000256" key="1">
    <source>
        <dbReference type="SAM" id="MobiDB-lite"/>
    </source>
</evidence>
<comment type="caution">
    <text evidence="2">The sequence shown here is derived from an EMBL/GenBank/DDBJ whole genome shotgun (WGS) entry which is preliminary data.</text>
</comment>
<feature type="compositionally biased region" description="Basic and acidic residues" evidence="1">
    <location>
        <begin position="79"/>
        <end position="93"/>
    </location>
</feature>
<feature type="compositionally biased region" description="Basic and acidic residues" evidence="1">
    <location>
        <begin position="40"/>
        <end position="51"/>
    </location>
</feature>
<feature type="region of interest" description="Disordered" evidence="1">
    <location>
        <begin position="1"/>
        <end position="93"/>
    </location>
</feature>
<evidence type="ECO:0000313" key="2">
    <source>
        <dbReference type="EMBL" id="KAF9742430.1"/>
    </source>
</evidence>
<gene>
    <name evidence="2" type="ORF">IM811_009453</name>
</gene>